<name>A0A238ZXK4_9RHOB</name>
<feature type="transmembrane region" description="Helical" evidence="1">
    <location>
        <begin position="28"/>
        <end position="47"/>
    </location>
</feature>
<dbReference type="RefSeq" id="WP_176439245.1">
    <property type="nucleotide sequence ID" value="NZ_FZNN01000049.1"/>
</dbReference>
<reference evidence="2 3" key="1">
    <citation type="submission" date="2017-06" db="EMBL/GenBank/DDBJ databases">
        <authorList>
            <person name="Kim H.J."/>
            <person name="Triplett B.A."/>
        </authorList>
    </citation>
    <scope>NUCLEOTIDE SEQUENCE [LARGE SCALE GENOMIC DNA]</scope>
    <source>
        <strain evidence="2 3">DSM 29052</strain>
    </source>
</reference>
<evidence type="ECO:0000313" key="3">
    <source>
        <dbReference type="Proteomes" id="UP000198417"/>
    </source>
</evidence>
<keyword evidence="1" id="KW-0812">Transmembrane</keyword>
<keyword evidence="1" id="KW-0472">Membrane</keyword>
<keyword evidence="3" id="KW-1185">Reference proteome</keyword>
<sequence length="48" mass="5306">MAVERDENTDHNSLRLCYRGFSAEAKGIGAVLIVSLLVAIPIATKLWY</sequence>
<dbReference type="Proteomes" id="UP000198417">
    <property type="component" value="Unassembled WGS sequence"/>
</dbReference>
<evidence type="ECO:0000313" key="2">
    <source>
        <dbReference type="EMBL" id="SNR88166.1"/>
    </source>
</evidence>
<protein>
    <submittedName>
        <fullName evidence="2">Uncharacterized protein</fullName>
    </submittedName>
</protein>
<keyword evidence="1" id="KW-1133">Transmembrane helix</keyword>
<dbReference type="AlphaFoldDB" id="A0A238ZXK4"/>
<proteinExistence type="predicted"/>
<evidence type="ECO:0000256" key="1">
    <source>
        <dbReference type="SAM" id="Phobius"/>
    </source>
</evidence>
<organism evidence="2 3">
    <name type="scientific">Puniceibacterium sediminis</name>
    <dbReference type="NCBI Taxonomy" id="1608407"/>
    <lineage>
        <taxon>Bacteria</taxon>
        <taxon>Pseudomonadati</taxon>
        <taxon>Pseudomonadota</taxon>
        <taxon>Alphaproteobacteria</taxon>
        <taxon>Rhodobacterales</taxon>
        <taxon>Paracoccaceae</taxon>
        <taxon>Puniceibacterium</taxon>
    </lineage>
</organism>
<dbReference type="EMBL" id="FZNN01000049">
    <property type="protein sequence ID" value="SNR88166.1"/>
    <property type="molecule type" value="Genomic_DNA"/>
</dbReference>
<accession>A0A238ZXK4</accession>
<gene>
    <name evidence="2" type="ORF">SAMN06265370_1493</name>
</gene>